<evidence type="ECO:0000313" key="3">
    <source>
        <dbReference type="Proteomes" id="UP000636891"/>
    </source>
</evidence>
<dbReference type="EMBL" id="JACOOK010000005">
    <property type="protein sequence ID" value="MBC5617355.1"/>
    <property type="molecule type" value="Genomic_DNA"/>
</dbReference>
<dbReference type="SUPFAM" id="SSF53756">
    <property type="entry name" value="UDP-Glycosyltransferase/glycogen phosphorylase"/>
    <property type="match status" value="1"/>
</dbReference>
<dbReference type="PANTHER" id="PTHR12526">
    <property type="entry name" value="GLYCOSYLTRANSFERASE"/>
    <property type="match status" value="1"/>
</dbReference>
<protein>
    <submittedName>
        <fullName evidence="2">Glycosyltransferase family 4 protein</fullName>
    </submittedName>
</protein>
<reference evidence="2 3" key="1">
    <citation type="submission" date="2020-08" db="EMBL/GenBank/DDBJ databases">
        <title>Genome public.</title>
        <authorList>
            <person name="Liu C."/>
            <person name="Sun Q."/>
        </authorList>
    </citation>
    <scope>NUCLEOTIDE SEQUENCE [LARGE SCALE GENOMIC DNA]</scope>
    <source>
        <strain evidence="2 3">New-7</strain>
    </source>
</reference>
<evidence type="ECO:0000313" key="2">
    <source>
        <dbReference type="EMBL" id="MBC5617355.1"/>
    </source>
</evidence>
<dbReference type="Pfam" id="PF00534">
    <property type="entry name" value="Glycos_transf_1"/>
    <property type="match status" value="1"/>
</dbReference>
<keyword evidence="3" id="KW-1185">Reference proteome</keyword>
<name>A0ABR7CQ70_9BACT</name>
<dbReference type="PANTHER" id="PTHR12526:SF630">
    <property type="entry name" value="GLYCOSYLTRANSFERASE"/>
    <property type="match status" value="1"/>
</dbReference>
<evidence type="ECO:0000259" key="1">
    <source>
        <dbReference type="Pfam" id="PF00534"/>
    </source>
</evidence>
<organism evidence="2 3">
    <name type="scientific">Alistipes hominis</name>
    <dbReference type="NCBI Taxonomy" id="2763015"/>
    <lineage>
        <taxon>Bacteria</taxon>
        <taxon>Pseudomonadati</taxon>
        <taxon>Bacteroidota</taxon>
        <taxon>Bacteroidia</taxon>
        <taxon>Bacteroidales</taxon>
        <taxon>Rikenellaceae</taxon>
        <taxon>Alistipes</taxon>
    </lineage>
</organism>
<dbReference type="Proteomes" id="UP000636891">
    <property type="component" value="Unassembled WGS sequence"/>
</dbReference>
<dbReference type="RefSeq" id="WP_118657016.1">
    <property type="nucleotide sequence ID" value="NZ_JACOOK010000005.1"/>
</dbReference>
<feature type="domain" description="Glycosyl transferase family 1" evidence="1">
    <location>
        <begin position="207"/>
        <end position="360"/>
    </location>
</feature>
<dbReference type="CDD" id="cd03820">
    <property type="entry name" value="GT4_AmsD-like"/>
    <property type="match status" value="1"/>
</dbReference>
<gene>
    <name evidence="2" type="ORF">H8S08_10060</name>
</gene>
<sequence length="383" mass="44270">MAKKIVYLIPGLHFPSGMERVLTLKANYLADEFGYDVTVILTEEKDKPFYYPLSPKVKTINFDLNFDRMYGLPLHRRLVYYRKRLRKFKKMLTSTLCELKPDITVSLLRRDINFLNTVPDGSVKIGEIHFNRSNYRDFNNRMLPGFVRDAVKKYWNAQLIRELKKLKKFVVLTREDEALWTELDNVTTIHNPLPFYPGPDRVSPCTAKQAIAVGRYTWQKGFDLLIEAWKRVAVRHPDWTLRIYGGGDPTIYARMVEEAGLRRTCRLEGVTDDVVGRFCESSVFVLSSRFEGFGLVVAEAMACGVPPVAFACPCGPKDIIRDGEDGLLAKNGDVEDLAEKICLLIERDELRKRMGSRAREHVRRFDIDTIMQQWRQLFDEVTS</sequence>
<proteinExistence type="predicted"/>
<comment type="caution">
    <text evidence="2">The sequence shown here is derived from an EMBL/GenBank/DDBJ whole genome shotgun (WGS) entry which is preliminary data.</text>
</comment>
<accession>A0ABR7CQ70</accession>
<dbReference type="Gene3D" id="3.40.50.2000">
    <property type="entry name" value="Glycogen Phosphorylase B"/>
    <property type="match status" value="2"/>
</dbReference>
<dbReference type="InterPro" id="IPR001296">
    <property type="entry name" value="Glyco_trans_1"/>
</dbReference>